<reference evidence="2" key="2">
    <citation type="submission" date="2015-07" db="EMBL/GenBank/DDBJ databases">
        <title>Plasmids, circular viruses and viroids from rat gut.</title>
        <authorList>
            <person name="Jorgensen T.J."/>
            <person name="Hansen M.A."/>
            <person name="Xu Z."/>
            <person name="Tabak M.A."/>
            <person name="Sorensen S.J."/>
            <person name="Hansen L.H."/>
        </authorList>
    </citation>
    <scope>NUCLEOTIDE SEQUENCE</scope>
    <source>
        <strain evidence="2">RGRH0746</strain>
    </source>
</reference>
<accession>A0A0H5Q1H8</accession>
<evidence type="ECO:0000313" key="2">
    <source>
        <dbReference type="EMBL" id="CRY95718.1"/>
    </source>
</evidence>
<proteinExistence type="predicted"/>
<reference evidence="2" key="1">
    <citation type="submission" date="2015-06" db="EMBL/GenBank/DDBJ databases">
        <authorList>
            <person name="Joergensen T."/>
        </authorList>
    </citation>
    <scope>NUCLEOTIDE SEQUENCE</scope>
    <source>
        <strain evidence="2">RGRH0746</strain>
    </source>
</reference>
<name>A0A0H5Q1H8_9ZZZZ</name>
<dbReference type="InterPro" id="IPR011250">
    <property type="entry name" value="OMP/PagP_B-barrel"/>
</dbReference>
<feature type="domain" description="Outer membrane protein beta-barrel" evidence="1">
    <location>
        <begin position="22"/>
        <end position="180"/>
    </location>
</feature>
<dbReference type="EMBL" id="LN853357">
    <property type="protein sequence ID" value="CRY95718.1"/>
    <property type="molecule type" value="Genomic_DNA"/>
</dbReference>
<dbReference type="AlphaFoldDB" id="A0A0H5Q1H8"/>
<dbReference type="InterPro" id="IPR025665">
    <property type="entry name" value="Beta-barrel_OMP_2"/>
</dbReference>
<protein>
    <recommendedName>
        <fullName evidence="1">Outer membrane protein beta-barrel domain-containing protein</fullName>
    </recommendedName>
</protein>
<sequence>MVKRLFVALLVALTINGASAKSREYFAWGVEAGMNFNKLSFARSDFESSNRMGFFFGPKVKVKVPLLGLGADAAVLYSLNSSRVIRDIEGAETSLHRNLSYLEIPLNLRYNFDLRILNLYLATGPQYDYCLSSQGSIEELYGPQLDNFSRSTWGWNIGAGIDIAYRFQIGITYTIPISDSGRLKTADLSNVITKFSQKTVKVRLAYYF</sequence>
<dbReference type="SUPFAM" id="SSF56925">
    <property type="entry name" value="OMPA-like"/>
    <property type="match status" value="1"/>
</dbReference>
<organism evidence="2">
    <name type="scientific">uncultured prokaryote</name>
    <dbReference type="NCBI Taxonomy" id="198431"/>
    <lineage>
        <taxon>unclassified sequences</taxon>
        <taxon>environmental samples</taxon>
    </lineage>
</organism>
<dbReference type="Pfam" id="PF13568">
    <property type="entry name" value="OMP_b-brl_2"/>
    <property type="match status" value="1"/>
</dbReference>
<evidence type="ECO:0000259" key="1">
    <source>
        <dbReference type="Pfam" id="PF13568"/>
    </source>
</evidence>